<keyword evidence="7" id="KW-1185">Reference proteome</keyword>
<dbReference type="AlphaFoldDB" id="A0A391PB64"/>
<dbReference type="FunFam" id="1.10.10.10:FF:000001">
    <property type="entry name" value="LysR family transcriptional regulator"/>
    <property type="match status" value="1"/>
</dbReference>
<reference evidence="7" key="1">
    <citation type="submission" date="2018-09" db="EMBL/GenBank/DDBJ databases">
        <title>Draft Genome Sequence of Mediterraneibacter sp. KCTC 15684.</title>
        <authorList>
            <person name="Kim J.S."/>
            <person name="Han K.I."/>
            <person name="Suh M.K."/>
            <person name="Lee K.C."/>
            <person name="Eom M.K."/>
            <person name="Lee J.H."/>
            <person name="Park S.H."/>
            <person name="Kang S.W."/>
            <person name="Park J.E."/>
            <person name="Oh B.S."/>
            <person name="Yu S.Y."/>
            <person name="Choi S.H."/>
            <person name="Lee D.H."/>
            <person name="Yoon H."/>
            <person name="Kim B."/>
            <person name="Yang S.J."/>
            <person name="Lee J.S."/>
        </authorList>
    </citation>
    <scope>NUCLEOTIDE SEQUENCE [LARGE SCALE GENOMIC DNA]</scope>
    <source>
        <strain evidence="7">KCTC 15684</strain>
    </source>
</reference>
<protein>
    <submittedName>
        <fullName evidence="6">LysR family transcriptional regulator</fullName>
    </submittedName>
</protein>
<dbReference type="SUPFAM" id="SSF46785">
    <property type="entry name" value="Winged helix' DNA-binding domain"/>
    <property type="match status" value="1"/>
</dbReference>
<accession>A0A391PB64</accession>
<dbReference type="Proteomes" id="UP000265643">
    <property type="component" value="Unassembled WGS sequence"/>
</dbReference>
<dbReference type="PANTHER" id="PTHR30419:SF28">
    <property type="entry name" value="HTH-TYPE TRANSCRIPTIONAL REGULATOR BSDA"/>
    <property type="match status" value="1"/>
</dbReference>
<comment type="similarity">
    <text evidence="1">Belongs to the LysR transcriptional regulatory family.</text>
</comment>
<comment type="caution">
    <text evidence="6">The sequence shown here is derived from an EMBL/GenBank/DDBJ whole genome shotgun (WGS) entry which is preliminary data.</text>
</comment>
<evidence type="ECO:0000256" key="4">
    <source>
        <dbReference type="ARBA" id="ARBA00023163"/>
    </source>
</evidence>
<keyword evidence="3" id="KW-0238">DNA-binding</keyword>
<evidence type="ECO:0000259" key="5">
    <source>
        <dbReference type="PROSITE" id="PS50931"/>
    </source>
</evidence>
<dbReference type="EMBL" id="BHGK01000001">
    <property type="protein sequence ID" value="GCA68268.1"/>
    <property type="molecule type" value="Genomic_DNA"/>
</dbReference>
<evidence type="ECO:0000313" key="7">
    <source>
        <dbReference type="Proteomes" id="UP000265643"/>
    </source>
</evidence>
<evidence type="ECO:0000256" key="2">
    <source>
        <dbReference type="ARBA" id="ARBA00023015"/>
    </source>
</evidence>
<keyword evidence="4" id="KW-0804">Transcription</keyword>
<organism evidence="6 7">
    <name type="scientific">Mediterraneibacter butyricigenes</name>
    <dbReference type="NCBI Taxonomy" id="2316025"/>
    <lineage>
        <taxon>Bacteria</taxon>
        <taxon>Bacillati</taxon>
        <taxon>Bacillota</taxon>
        <taxon>Clostridia</taxon>
        <taxon>Lachnospirales</taxon>
        <taxon>Lachnospiraceae</taxon>
        <taxon>Mediterraneibacter</taxon>
    </lineage>
</organism>
<dbReference type="InterPro" id="IPR005119">
    <property type="entry name" value="LysR_subst-bd"/>
</dbReference>
<dbReference type="InterPro" id="IPR050950">
    <property type="entry name" value="HTH-type_LysR_regulators"/>
</dbReference>
<dbReference type="InterPro" id="IPR000847">
    <property type="entry name" value="LysR_HTH_N"/>
</dbReference>
<gene>
    <name evidence="6" type="ORF">KGMB01110_27040</name>
</gene>
<dbReference type="CDD" id="cd05466">
    <property type="entry name" value="PBP2_LTTR_substrate"/>
    <property type="match status" value="1"/>
</dbReference>
<dbReference type="PRINTS" id="PR00039">
    <property type="entry name" value="HTHLYSR"/>
</dbReference>
<dbReference type="Gene3D" id="1.10.10.10">
    <property type="entry name" value="Winged helix-like DNA-binding domain superfamily/Winged helix DNA-binding domain"/>
    <property type="match status" value="1"/>
</dbReference>
<proteinExistence type="inferred from homology"/>
<name>A0A391PB64_9FIRM</name>
<dbReference type="Pfam" id="PF00126">
    <property type="entry name" value="HTH_1"/>
    <property type="match status" value="1"/>
</dbReference>
<dbReference type="SUPFAM" id="SSF53850">
    <property type="entry name" value="Periplasmic binding protein-like II"/>
    <property type="match status" value="1"/>
</dbReference>
<dbReference type="GO" id="GO:0005829">
    <property type="term" value="C:cytosol"/>
    <property type="evidence" value="ECO:0007669"/>
    <property type="project" value="TreeGrafter"/>
</dbReference>
<dbReference type="InterPro" id="IPR036388">
    <property type="entry name" value="WH-like_DNA-bd_sf"/>
</dbReference>
<dbReference type="PROSITE" id="PS50931">
    <property type="entry name" value="HTH_LYSR"/>
    <property type="match status" value="1"/>
</dbReference>
<dbReference type="PANTHER" id="PTHR30419">
    <property type="entry name" value="HTH-TYPE TRANSCRIPTIONAL REGULATOR YBHD"/>
    <property type="match status" value="1"/>
</dbReference>
<dbReference type="Pfam" id="PF03466">
    <property type="entry name" value="LysR_substrate"/>
    <property type="match status" value="1"/>
</dbReference>
<feature type="domain" description="HTH lysR-type" evidence="5">
    <location>
        <begin position="1"/>
        <end position="58"/>
    </location>
</feature>
<dbReference type="GO" id="GO:0003677">
    <property type="term" value="F:DNA binding"/>
    <property type="evidence" value="ECO:0007669"/>
    <property type="project" value="UniProtKB-KW"/>
</dbReference>
<sequence length="297" mass="34418">MEIRQLVYFVAVAEKGTITEAAKSLHISQPPVSVQLKLLEEELGCVLFDRNTRHMELTEAGQKFYQRASAILEQFDSARREMRDIESGVAGTLRIGVVSSLCGGMFLDWMKEFRKDHPRIHFEIQEGNTYQMIEKTRMHQVEMAFVRTPFSASDLKRVPILKEDLYVVGKEEFFQKQADEPEQSIALKELTGIPMILYRRWEPLITEAFRKQELTPEIFCQCEDARTVISMAEKAMGIGIVPQSIFRDNRELCGYPIREREFRSEIFAVYGKQTYVSSATRGFLDYVEKQVKQLLIH</sequence>
<evidence type="ECO:0000256" key="1">
    <source>
        <dbReference type="ARBA" id="ARBA00009437"/>
    </source>
</evidence>
<dbReference type="RefSeq" id="WP_119298914.1">
    <property type="nucleotide sequence ID" value="NZ_BHGK01000001.1"/>
</dbReference>
<dbReference type="GO" id="GO:0003700">
    <property type="term" value="F:DNA-binding transcription factor activity"/>
    <property type="evidence" value="ECO:0007669"/>
    <property type="project" value="InterPro"/>
</dbReference>
<evidence type="ECO:0000313" key="6">
    <source>
        <dbReference type="EMBL" id="GCA68268.1"/>
    </source>
</evidence>
<keyword evidence="2" id="KW-0805">Transcription regulation</keyword>
<dbReference type="InterPro" id="IPR036390">
    <property type="entry name" value="WH_DNA-bd_sf"/>
</dbReference>
<evidence type="ECO:0000256" key="3">
    <source>
        <dbReference type="ARBA" id="ARBA00023125"/>
    </source>
</evidence>
<dbReference type="Gene3D" id="3.40.190.290">
    <property type="match status" value="1"/>
</dbReference>